<dbReference type="EMBL" id="BMFK01000001">
    <property type="protein sequence ID" value="GGE73448.1"/>
    <property type="molecule type" value="Genomic_DNA"/>
</dbReference>
<evidence type="ECO:0000256" key="3">
    <source>
        <dbReference type="ARBA" id="ARBA00023012"/>
    </source>
</evidence>
<evidence type="ECO:0000256" key="5">
    <source>
        <dbReference type="ARBA" id="ARBA00023125"/>
    </source>
</evidence>
<dbReference type="AlphaFoldDB" id="A0A917ES37"/>
<gene>
    <name evidence="11" type="primary">phoP</name>
    <name evidence="11" type="ORF">GCM10007140_24130</name>
</gene>
<name>A0A917ES37_9BACI</name>
<sequence length="229" mass="26203">MNNILIVEDEDSIRGFIKINLKRHGFHILEAPSGEEALSILHQQKVDVILLDVMLPGIDGFEVCRKIREQNETIGIIMLTARTQEVERVHGLALGADDYMNKPFSPTELIARIQSLLRRISVHGKVPIATKQTEFPLNPKTKQITMNGKITDLTPTEFALIQLLMRNKNQPLSRNDLLDEVWGLDYPGDTKIVDVNIRRIRQKIEENPSNPKWIITVWGYGYQWAENSN</sequence>
<keyword evidence="4" id="KW-0805">Transcription regulation</keyword>
<keyword evidence="2 7" id="KW-0597">Phosphoprotein</keyword>
<keyword evidence="6" id="KW-0804">Transcription</keyword>
<keyword evidence="5 8" id="KW-0238">DNA-binding</keyword>
<dbReference type="InterPro" id="IPR001789">
    <property type="entry name" value="Sig_transdc_resp-reg_receiver"/>
</dbReference>
<feature type="domain" description="Response regulatory" evidence="9">
    <location>
        <begin position="3"/>
        <end position="117"/>
    </location>
</feature>
<proteinExistence type="predicted"/>
<evidence type="ECO:0000256" key="4">
    <source>
        <dbReference type="ARBA" id="ARBA00023015"/>
    </source>
</evidence>
<evidence type="ECO:0000256" key="1">
    <source>
        <dbReference type="ARBA" id="ARBA00004496"/>
    </source>
</evidence>
<dbReference type="InterPro" id="IPR011006">
    <property type="entry name" value="CheY-like_superfamily"/>
</dbReference>
<dbReference type="GO" id="GO:0000156">
    <property type="term" value="F:phosphorelay response regulator activity"/>
    <property type="evidence" value="ECO:0007669"/>
    <property type="project" value="TreeGrafter"/>
</dbReference>
<dbReference type="FunFam" id="1.10.10.10:FF:000018">
    <property type="entry name" value="DNA-binding response regulator ResD"/>
    <property type="match status" value="1"/>
</dbReference>
<evidence type="ECO:0000256" key="2">
    <source>
        <dbReference type="ARBA" id="ARBA00022553"/>
    </source>
</evidence>
<dbReference type="PANTHER" id="PTHR48111">
    <property type="entry name" value="REGULATOR OF RPOS"/>
    <property type="match status" value="1"/>
</dbReference>
<dbReference type="InterPro" id="IPR039420">
    <property type="entry name" value="WalR-like"/>
</dbReference>
<comment type="subcellular location">
    <subcellularLocation>
        <location evidence="1">Cytoplasm</location>
    </subcellularLocation>
</comment>
<dbReference type="Gene3D" id="3.40.50.2300">
    <property type="match status" value="1"/>
</dbReference>
<dbReference type="PROSITE" id="PS50110">
    <property type="entry name" value="RESPONSE_REGULATORY"/>
    <property type="match status" value="1"/>
</dbReference>
<feature type="DNA-binding region" description="OmpR/PhoB-type" evidence="8">
    <location>
        <begin position="126"/>
        <end position="226"/>
    </location>
</feature>
<dbReference type="InterPro" id="IPR036388">
    <property type="entry name" value="WH-like_DNA-bd_sf"/>
</dbReference>
<dbReference type="InterPro" id="IPR001867">
    <property type="entry name" value="OmpR/PhoB-type_DNA-bd"/>
</dbReference>
<keyword evidence="12" id="KW-1185">Reference proteome</keyword>
<dbReference type="GO" id="GO:0005829">
    <property type="term" value="C:cytosol"/>
    <property type="evidence" value="ECO:0007669"/>
    <property type="project" value="TreeGrafter"/>
</dbReference>
<dbReference type="Proteomes" id="UP000605259">
    <property type="component" value="Unassembled WGS sequence"/>
</dbReference>
<feature type="domain" description="OmpR/PhoB-type" evidence="10">
    <location>
        <begin position="126"/>
        <end position="226"/>
    </location>
</feature>
<accession>A0A917ES37</accession>
<evidence type="ECO:0000256" key="7">
    <source>
        <dbReference type="PROSITE-ProRule" id="PRU00169"/>
    </source>
</evidence>
<dbReference type="PROSITE" id="PS51755">
    <property type="entry name" value="OMPR_PHOB"/>
    <property type="match status" value="1"/>
</dbReference>
<evidence type="ECO:0000259" key="10">
    <source>
        <dbReference type="PROSITE" id="PS51755"/>
    </source>
</evidence>
<dbReference type="GO" id="GO:0032993">
    <property type="term" value="C:protein-DNA complex"/>
    <property type="evidence" value="ECO:0007669"/>
    <property type="project" value="TreeGrafter"/>
</dbReference>
<comment type="caution">
    <text evidence="11">The sequence shown here is derived from an EMBL/GenBank/DDBJ whole genome shotgun (WGS) entry which is preliminary data.</text>
</comment>
<reference evidence="11" key="1">
    <citation type="journal article" date="2014" name="Int. J. Syst. Evol. Microbiol.">
        <title>Complete genome sequence of Corynebacterium casei LMG S-19264T (=DSM 44701T), isolated from a smear-ripened cheese.</title>
        <authorList>
            <consortium name="US DOE Joint Genome Institute (JGI-PGF)"/>
            <person name="Walter F."/>
            <person name="Albersmeier A."/>
            <person name="Kalinowski J."/>
            <person name="Ruckert C."/>
        </authorList>
    </citation>
    <scope>NUCLEOTIDE SEQUENCE</scope>
    <source>
        <strain evidence="11">CGMCC 1.12698</strain>
    </source>
</reference>
<dbReference type="GO" id="GO:0006355">
    <property type="term" value="P:regulation of DNA-templated transcription"/>
    <property type="evidence" value="ECO:0007669"/>
    <property type="project" value="InterPro"/>
</dbReference>
<dbReference type="FunFam" id="3.40.50.2300:FF:000001">
    <property type="entry name" value="DNA-binding response regulator PhoB"/>
    <property type="match status" value="1"/>
</dbReference>
<dbReference type="PANTHER" id="PTHR48111:SF54">
    <property type="entry name" value="STAGE 0 SPORULATION PROTEIN A HOMOLOG"/>
    <property type="match status" value="1"/>
</dbReference>
<dbReference type="SUPFAM" id="SSF52172">
    <property type="entry name" value="CheY-like"/>
    <property type="match status" value="1"/>
</dbReference>
<dbReference type="Gene3D" id="6.10.250.690">
    <property type="match status" value="1"/>
</dbReference>
<dbReference type="SMART" id="SM00448">
    <property type="entry name" value="REC"/>
    <property type="match status" value="1"/>
</dbReference>
<evidence type="ECO:0000259" key="9">
    <source>
        <dbReference type="PROSITE" id="PS50110"/>
    </source>
</evidence>
<evidence type="ECO:0000256" key="6">
    <source>
        <dbReference type="ARBA" id="ARBA00023163"/>
    </source>
</evidence>
<dbReference type="SMART" id="SM00862">
    <property type="entry name" value="Trans_reg_C"/>
    <property type="match status" value="1"/>
</dbReference>
<organism evidence="11 12">
    <name type="scientific">Priestia taiwanensis</name>
    <dbReference type="NCBI Taxonomy" id="1347902"/>
    <lineage>
        <taxon>Bacteria</taxon>
        <taxon>Bacillati</taxon>
        <taxon>Bacillota</taxon>
        <taxon>Bacilli</taxon>
        <taxon>Bacillales</taxon>
        <taxon>Bacillaceae</taxon>
        <taxon>Priestia</taxon>
    </lineage>
</organism>
<dbReference type="CDD" id="cd17574">
    <property type="entry name" value="REC_OmpR"/>
    <property type="match status" value="1"/>
</dbReference>
<dbReference type="Pfam" id="PF00486">
    <property type="entry name" value="Trans_reg_C"/>
    <property type="match status" value="1"/>
</dbReference>
<feature type="modified residue" description="4-aspartylphosphate" evidence="7">
    <location>
        <position position="52"/>
    </location>
</feature>
<dbReference type="Pfam" id="PF00072">
    <property type="entry name" value="Response_reg"/>
    <property type="match status" value="1"/>
</dbReference>
<evidence type="ECO:0000313" key="12">
    <source>
        <dbReference type="Proteomes" id="UP000605259"/>
    </source>
</evidence>
<dbReference type="CDD" id="cd00383">
    <property type="entry name" value="trans_reg_C"/>
    <property type="match status" value="1"/>
</dbReference>
<dbReference type="GO" id="GO:0000976">
    <property type="term" value="F:transcription cis-regulatory region binding"/>
    <property type="evidence" value="ECO:0007669"/>
    <property type="project" value="TreeGrafter"/>
</dbReference>
<evidence type="ECO:0000313" key="11">
    <source>
        <dbReference type="EMBL" id="GGE73448.1"/>
    </source>
</evidence>
<evidence type="ECO:0000256" key="8">
    <source>
        <dbReference type="PROSITE-ProRule" id="PRU01091"/>
    </source>
</evidence>
<dbReference type="RefSeq" id="WP_188388581.1">
    <property type="nucleotide sequence ID" value="NZ_BMFK01000001.1"/>
</dbReference>
<protein>
    <submittedName>
        <fullName evidence="11">DNA-binding response regulator</fullName>
    </submittedName>
</protein>
<dbReference type="Gene3D" id="1.10.10.10">
    <property type="entry name" value="Winged helix-like DNA-binding domain superfamily/Winged helix DNA-binding domain"/>
    <property type="match status" value="1"/>
</dbReference>
<keyword evidence="3" id="KW-0902">Two-component regulatory system</keyword>
<reference evidence="11" key="2">
    <citation type="submission" date="2020-09" db="EMBL/GenBank/DDBJ databases">
        <authorList>
            <person name="Sun Q."/>
            <person name="Zhou Y."/>
        </authorList>
    </citation>
    <scope>NUCLEOTIDE SEQUENCE</scope>
    <source>
        <strain evidence="11">CGMCC 1.12698</strain>
    </source>
</reference>